<protein>
    <submittedName>
        <fullName evidence="1">Uncharacterized protein</fullName>
    </submittedName>
</protein>
<gene>
    <name evidence="1" type="ORF">KQX54_011764</name>
</gene>
<dbReference type="Proteomes" id="UP000826195">
    <property type="component" value="Unassembled WGS sequence"/>
</dbReference>
<organism evidence="1 2">
    <name type="scientific">Cotesia glomerata</name>
    <name type="common">Lepidopteran parasitic wasp</name>
    <name type="synonym">Apanteles glomeratus</name>
    <dbReference type="NCBI Taxonomy" id="32391"/>
    <lineage>
        <taxon>Eukaryota</taxon>
        <taxon>Metazoa</taxon>
        <taxon>Ecdysozoa</taxon>
        <taxon>Arthropoda</taxon>
        <taxon>Hexapoda</taxon>
        <taxon>Insecta</taxon>
        <taxon>Pterygota</taxon>
        <taxon>Neoptera</taxon>
        <taxon>Endopterygota</taxon>
        <taxon>Hymenoptera</taxon>
        <taxon>Apocrita</taxon>
        <taxon>Ichneumonoidea</taxon>
        <taxon>Braconidae</taxon>
        <taxon>Microgastrinae</taxon>
        <taxon>Cotesia</taxon>
    </lineage>
</organism>
<sequence length="93" mass="10558">MDLHSIGRDICSCKQRKSVCTNTRIPTQEDFSLKSILVYGNKAVEFVFNLRASHKPTRHRSWRTLGFTEKKLLTSSAGVAGRFDSFVHVIEDS</sequence>
<proteinExistence type="predicted"/>
<keyword evidence="2" id="KW-1185">Reference proteome</keyword>
<evidence type="ECO:0000313" key="2">
    <source>
        <dbReference type="Proteomes" id="UP000826195"/>
    </source>
</evidence>
<comment type="caution">
    <text evidence="1">The sequence shown here is derived from an EMBL/GenBank/DDBJ whole genome shotgun (WGS) entry which is preliminary data.</text>
</comment>
<name>A0AAV7J7J7_COTGL</name>
<accession>A0AAV7J7J7</accession>
<dbReference type="EMBL" id="JAHXZJ010000001">
    <property type="protein sequence ID" value="KAH0567688.1"/>
    <property type="molecule type" value="Genomic_DNA"/>
</dbReference>
<reference evidence="1 2" key="1">
    <citation type="journal article" date="2021" name="J. Hered.">
        <title>A chromosome-level genome assembly of the parasitoid wasp, Cotesia glomerata (Hymenoptera: Braconidae).</title>
        <authorList>
            <person name="Pinto B.J."/>
            <person name="Weis J.J."/>
            <person name="Gamble T."/>
            <person name="Ode P.J."/>
            <person name="Paul R."/>
            <person name="Zaspel J.M."/>
        </authorList>
    </citation>
    <scope>NUCLEOTIDE SEQUENCE [LARGE SCALE GENOMIC DNA]</scope>
    <source>
        <strain evidence="1">CgM1</strain>
    </source>
</reference>
<evidence type="ECO:0000313" key="1">
    <source>
        <dbReference type="EMBL" id="KAH0567688.1"/>
    </source>
</evidence>
<dbReference type="AlphaFoldDB" id="A0AAV7J7J7"/>